<dbReference type="EMBL" id="LYPB01000045">
    <property type="protein sequence ID" value="OAS22354.1"/>
    <property type="molecule type" value="Genomic_DNA"/>
</dbReference>
<evidence type="ECO:0000259" key="1">
    <source>
        <dbReference type="Pfam" id="PF03445"/>
    </source>
</evidence>
<dbReference type="InterPro" id="IPR018821">
    <property type="entry name" value="DUF294_put_nucleoTrafse_sb-bd"/>
</dbReference>
<keyword evidence="4" id="KW-1185">Reference proteome</keyword>
<proteinExistence type="predicted"/>
<dbReference type="GO" id="GO:0008773">
    <property type="term" value="F:[protein-PII] uridylyltransferase activity"/>
    <property type="evidence" value="ECO:0007669"/>
    <property type="project" value="InterPro"/>
</dbReference>
<reference evidence="3 4" key="1">
    <citation type="submission" date="2016-05" db="EMBL/GenBank/DDBJ databases">
        <title>Paenibacillus sp. 1ZS3-15 nov., isolated from the rhizosphere soil.</title>
        <authorList>
            <person name="Zhang X.X."/>
            <person name="Zhang J."/>
        </authorList>
    </citation>
    <scope>NUCLEOTIDE SEQUENCE [LARGE SCALE GENOMIC DNA]</scope>
    <source>
        <strain evidence="3 4">1ZS3-15</strain>
    </source>
</reference>
<dbReference type="Pfam" id="PF03445">
    <property type="entry name" value="DUF294"/>
    <property type="match status" value="1"/>
</dbReference>
<dbReference type="OrthoDB" id="9810963at2"/>
<sequence>MNHLSMEQILERIYLSEQFEEMRITRDQVHEMFREHLLFPYRSELGQQINQVHDALIHRTTQIAEHLLEDEGYGKPPVAYAFILLGSGGRREQTLWSDQDNGIIYGDSETHTQDELDLYFDKLASYIIRGLDVLGYPPCEGNVISSNPQWRKSLQGYTEMMISWFMEPDWENVRYLLILADMRCMYGSEVLVKKLKQSFIDYVQEHPELLRYLLSNTLHHKISLGIFSHLITERYGEDAGGFDIKYGAYIPIVNGIRLLAIQAGILATSTIERIKQLKVTGFVSEQLAHDWEMAFTIALKLRDLTPFQLEEEKYTTRGKLTAEQLNKEIRLELKQCLRTGIQLQKYVSKSIDLHIEREKR</sequence>
<feature type="domain" description="DUF294" evidence="2">
    <location>
        <begin position="208"/>
        <end position="350"/>
    </location>
</feature>
<accession>A0A198ALE6</accession>
<organism evidence="3 4">
    <name type="scientific">Paenibacillus oryzisoli</name>
    <dbReference type="NCBI Taxonomy" id="1850517"/>
    <lineage>
        <taxon>Bacteria</taxon>
        <taxon>Bacillati</taxon>
        <taxon>Bacillota</taxon>
        <taxon>Bacilli</taxon>
        <taxon>Bacillales</taxon>
        <taxon>Paenibacillaceae</taxon>
        <taxon>Paenibacillus</taxon>
    </lineage>
</organism>
<evidence type="ECO:0000313" key="3">
    <source>
        <dbReference type="EMBL" id="OAS22354.1"/>
    </source>
</evidence>
<dbReference type="Proteomes" id="UP000078454">
    <property type="component" value="Unassembled WGS sequence"/>
</dbReference>
<feature type="domain" description="Protein-PII uridylyltransferase N-terminal" evidence="1">
    <location>
        <begin position="43"/>
        <end position="169"/>
    </location>
</feature>
<protein>
    <recommendedName>
        <fullName evidence="5">Signal transduction protein</fullName>
    </recommendedName>
</protein>
<comment type="caution">
    <text evidence="3">The sequence shown here is derived from an EMBL/GenBank/DDBJ whole genome shotgun (WGS) entry which is preliminary data.</text>
</comment>
<gene>
    <name evidence="3" type="ORF">A8708_12340</name>
</gene>
<dbReference type="RefSeq" id="WP_068662124.1">
    <property type="nucleotide sequence ID" value="NZ_LYPB01000045.1"/>
</dbReference>
<dbReference type="InterPro" id="IPR005105">
    <property type="entry name" value="GlnD_Uridyltrans_N"/>
</dbReference>
<dbReference type="CDD" id="cd05401">
    <property type="entry name" value="NT_GlnE_GlnD_like"/>
    <property type="match status" value="1"/>
</dbReference>
<dbReference type="AlphaFoldDB" id="A0A198ALE6"/>
<name>A0A198ALE6_9BACL</name>
<evidence type="ECO:0000313" key="4">
    <source>
        <dbReference type="Proteomes" id="UP000078454"/>
    </source>
</evidence>
<dbReference type="Pfam" id="PF10335">
    <property type="entry name" value="DUF294_C"/>
    <property type="match status" value="1"/>
</dbReference>
<evidence type="ECO:0008006" key="5">
    <source>
        <dbReference type="Google" id="ProtNLM"/>
    </source>
</evidence>
<dbReference type="STRING" id="1850517.A8708_12340"/>
<evidence type="ECO:0000259" key="2">
    <source>
        <dbReference type="Pfam" id="PF10335"/>
    </source>
</evidence>